<dbReference type="Proteomes" id="UP001327560">
    <property type="component" value="Chromosome 1"/>
</dbReference>
<feature type="compositionally biased region" description="Basic and acidic residues" evidence="5">
    <location>
        <begin position="415"/>
        <end position="436"/>
    </location>
</feature>
<feature type="region of interest" description="Disordered" evidence="5">
    <location>
        <begin position="415"/>
        <end position="439"/>
    </location>
</feature>
<evidence type="ECO:0000256" key="1">
    <source>
        <dbReference type="ARBA" id="ARBA00009995"/>
    </source>
</evidence>
<dbReference type="InterPro" id="IPR002213">
    <property type="entry name" value="UDP_glucos_trans"/>
</dbReference>
<sequence length="459" mass="52399">MACPRPHAPHDRHRRLARRARSHRHRRHNPRQRISHPLDHRPRRRIRPRRPVTLPPLPLRRSRLAGGLRERRHDQFRRFHRRLLQRLQASRISFRGASPRLLPCSQLHHRGLAPCMGRRGRSRPRSPPPRLPRNCRTVAPPQDPRARAFDDSAFRARWVASPNRDLKVPAAAAHRESASLRGYVQRDQRRGVIVRRHHRQQLRRIGNRISPVFDIGPVSLFNQTEQAMAARGEKASVDAEQCMRWLDTKPPKSVLYVSFGSMGGFAPRQLTELGAGLLASRRPFVWVIKSGKKWPGEVEAWLAERSVDGNPDCLMIKGWAPQVAILSHPAVGGFVTHCGWNSALEGVCGGVPMITWPLFAEQFLNEKLLVEVLGIGVSLGVEKPSEWGKLVEEDEEVAVTRDELAKAVKRLMEGEEAKERRRRAEELRERARKAMEHGGSSYLSMEQLIHHAADRSRLG</sequence>
<name>A0AAQ3Q3I2_9LILI</name>
<keyword evidence="3" id="KW-0328">Glycosyltransferase</keyword>
<dbReference type="SUPFAM" id="SSF53756">
    <property type="entry name" value="UDP-Glycosyltransferase/glycogen phosphorylase"/>
    <property type="match status" value="1"/>
</dbReference>
<dbReference type="CDD" id="cd03784">
    <property type="entry name" value="GT1_Gtf-like"/>
    <property type="match status" value="1"/>
</dbReference>
<dbReference type="Gene3D" id="3.40.50.2000">
    <property type="entry name" value="Glycogen Phosphorylase B"/>
    <property type="match status" value="2"/>
</dbReference>
<feature type="region of interest" description="Disordered" evidence="5">
    <location>
        <begin position="1"/>
        <end position="68"/>
    </location>
</feature>
<evidence type="ECO:0000256" key="5">
    <source>
        <dbReference type="SAM" id="MobiDB-lite"/>
    </source>
</evidence>
<keyword evidence="7" id="KW-1185">Reference proteome</keyword>
<evidence type="ECO:0000313" key="6">
    <source>
        <dbReference type="EMBL" id="WOK94824.1"/>
    </source>
</evidence>
<dbReference type="EC" id="2.4.1.-" evidence="4"/>
<feature type="compositionally biased region" description="Basic residues" evidence="5">
    <location>
        <begin position="10"/>
        <end position="34"/>
    </location>
</feature>
<reference evidence="6 7" key="1">
    <citation type="submission" date="2023-10" db="EMBL/GenBank/DDBJ databases">
        <title>Chromosome-scale genome assembly provides insights into flower coloration mechanisms of Canna indica.</title>
        <authorList>
            <person name="Li C."/>
        </authorList>
    </citation>
    <scope>NUCLEOTIDE SEQUENCE [LARGE SCALE GENOMIC DNA]</scope>
    <source>
        <tissue evidence="6">Flower</tissue>
    </source>
</reference>
<dbReference type="PROSITE" id="PS00375">
    <property type="entry name" value="UDPGT"/>
    <property type="match status" value="1"/>
</dbReference>
<feature type="compositionally biased region" description="Basic residues" evidence="5">
    <location>
        <begin position="41"/>
        <end position="50"/>
    </location>
</feature>
<evidence type="ECO:0000256" key="2">
    <source>
        <dbReference type="ARBA" id="ARBA00022679"/>
    </source>
</evidence>
<dbReference type="InterPro" id="IPR035595">
    <property type="entry name" value="UDP_glycos_trans_CS"/>
</dbReference>
<keyword evidence="2 3" id="KW-0808">Transferase</keyword>
<feature type="region of interest" description="Disordered" evidence="5">
    <location>
        <begin position="112"/>
        <end position="142"/>
    </location>
</feature>
<dbReference type="GO" id="GO:0035251">
    <property type="term" value="F:UDP-glucosyltransferase activity"/>
    <property type="evidence" value="ECO:0007669"/>
    <property type="project" value="TreeGrafter"/>
</dbReference>
<comment type="similarity">
    <text evidence="1 3">Belongs to the UDP-glycosyltransferase family.</text>
</comment>
<dbReference type="Pfam" id="PF00201">
    <property type="entry name" value="UDPGT"/>
    <property type="match status" value="1"/>
</dbReference>
<dbReference type="AlphaFoldDB" id="A0AAQ3Q3I2"/>
<gene>
    <name evidence="6" type="ORF">Cni_G03529</name>
</gene>
<proteinExistence type="inferred from homology"/>
<evidence type="ECO:0000256" key="4">
    <source>
        <dbReference type="RuleBase" id="RU362057"/>
    </source>
</evidence>
<protein>
    <recommendedName>
        <fullName evidence="4">Glycosyltransferase</fullName>
        <ecNumber evidence="4">2.4.1.-</ecNumber>
    </recommendedName>
</protein>
<evidence type="ECO:0000256" key="3">
    <source>
        <dbReference type="RuleBase" id="RU003718"/>
    </source>
</evidence>
<evidence type="ECO:0000313" key="7">
    <source>
        <dbReference type="Proteomes" id="UP001327560"/>
    </source>
</evidence>
<dbReference type="EMBL" id="CP136890">
    <property type="protein sequence ID" value="WOK94824.1"/>
    <property type="molecule type" value="Genomic_DNA"/>
</dbReference>
<dbReference type="PANTHER" id="PTHR48047">
    <property type="entry name" value="GLYCOSYLTRANSFERASE"/>
    <property type="match status" value="1"/>
</dbReference>
<organism evidence="6 7">
    <name type="scientific">Canna indica</name>
    <name type="common">Indian-shot</name>
    <dbReference type="NCBI Taxonomy" id="4628"/>
    <lineage>
        <taxon>Eukaryota</taxon>
        <taxon>Viridiplantae</taxon>
        <taxon>Streptophyta</taxon>
        <taxon>Embryophyta</taxon>
        <taxon>Tracheophyta</taxon>
        <taxon>Spermatophyta</taxon>
        <taxon>Magnoliopsida</taxon>
        <taxon>Liliopsida</taxon>
        <taxon>Zingiberales</taxon>
        <taxon>Cannaceae</taxon>
        <taxon>Canna</taxon>
    </lineage>
</organism>
<accession>A0AAQ3Q3I2</accession>
<dbReference type="FunFam" id="3.40.50.2000:FF:000154">
    <property type="entry name" value="Glycosyltransferase"/>
    <property type="match status" value="1"/>
</dbReference>
<dbReference type="PANTHER" id="PTHR48047:SF168">
    <property type="entry name" value="GLYCOSYLTRANSFERASE"/>
    <property type="match status" value="1"/>
</dbReference>